<keyword evidence="2" id="KW-1185">Reference proteome</keyword>
<evidence type="ECO:0000313" key="2">
    <source>
        <dbReference type="Proteomes" id="UP001144280"/>
    </source>
</evidence>
<dbReference type="Gene3D" id="1.25.40.10">
    <property type="entry name" value="Tetratricopeptide repeat domain"/>
    <property type="match status" value="1"/>
</dbReference>
<evidence type="ECO:0008006" key="3">
    <source>
        <dbReference type="Google" id="ProtNLM"/>
    </source>
</evidence>
<name>A0ABQ5R3T5_9ACTN</name>
<protein>
    <recommendedName>
        <fullName evidence="3">Tetratricopeptide repeat protein</fullName>
    </recommendedName>
</protein>
<organism evidence="1 2">
    <name type="scientific">Phytohabitans aurantiacus</name>
    <dbReference type="NCBI Taxonomy" id="3016789"/>
    <lineage>
        <taxon>Bacteria</taxon>
        <taxon>Bacillati</taxon>
        <taxon>Actinomycetota</taxon>
        <taxon>Actinomycetes</taxon>
        <taxon>Micromonosporales</taxon>
        <taxon>Micromonosporaceae</taxon>
    </lineage>
</organism>
<comment type="caution">
    <text evidence="1">The sequence shown here is derived from an EMBL/GenBank/DDBJ whole genome shotgun (WGS) entry which is preliminary data.</text>
</comment>
<gene>
    <name evidence="1" type="ORF">Pa4123_62640</name>
</gene>
<dbReference type="SUPFAM" id="SSF48452">
    <property type="entry name" value="TPR-like"/>
    <property type="match status" value="1"/>
</dbReference>
<dbReference type="EMBL" id="BSDI01000039">
    <property type="protein sequence ID" value="GLI00988.1"/>
    <property type="molecule type" value="Genomic_DNA"/>
</dbReference>
<reference evidence="1" key="1">
    <citation type="submission" date="2022-12" db="EMBL/GenBank/DDBJ databases">
        <title>New Phytohabitans aurantiacus sp. RD004123 nov., an actinomycete isolated from soil.</title>
        <authorList>
            <person name="Triningsih D.W."/>
            <person name="Harunari E."/>
            <person name="Igarashi Y."/>
        </authorList>
    </citation>
    <scope>NUCLEOTIDE SEQUENCE</scope>
    <source>
        <strain evidence="1">RD004123</strain>
    </source>
</reference>
<sequence>MLLGSRDIVLGELLDLLTDQQRELLLQASVSTIPLSLDDLVIAVHGRKADAVHRQQMATDVQRLLALTLLSPVPDRQITVHAWVADALRPYHGDGLPERHDRAFTMRDERISSGRGRFEDLTEACQHLAANQRYDDLAGLALAAAQSGIGMLATAALLGQVAPTIPNDHPNYLAIVDREAQALLNTGNIGAAINRYQTVLQLLEKRAQADPSNAQAQRDLSVSYNKLGDLSQAIGDTRQAEQFYRDSLAIRERLTLADPDNAQAQRDLSVVQERLETLLRGAQPNS</sequence>
<proteinExistence type="predicted"/>
<evidence type="ECO:0000313" key="1">
    <source>
        <dbReference type="EMBL" id="GLI00988.1"/>
    </source>
</evidence>
<dbReference type="RefSeq" id="WP_281901672.1">
    <property type="nucleotide sequence ID" value="NZ_BSDI01000039.1"/>
</dbReference>
<dbReference type="Proteomes" id="UP001144280">
    <property type="component" value="Unassembled WGS sequence"/>
</dbReference>
<dbReference type="InterPro" id="IPR011990">
    <property type="entry name" value="TPR-like_helical_dom_sf"/>
</dbReference>
<accession>A0ABQ5R3T5</accession>